<feature type="compositionally biased region" description="Basic and acidic residues" evidence="1">
    <location>
        <begin position="33"/>
        <end position="62"/>
    </location>
</feature>
<evidence type="ECO:0000256" key="1">
    <source>
        <dbReference type="SAM" id="MobiDB-lite"/>
    </source>
</evidence>
<gene>
    <name evidence="2" type="ORF">AVDCRST_MAG40-1403</name>
</gene>
<feature type="non-terminal residue" evidence="2">
    <location>
        <position position="94"/>
    </location>
</feature>
<accession>A0A6J4KZC4</accession>
<evidence type="ECO:0000313" key="2">
    <source>
        <dbReference type="EMBL" id="CAA9319801.1"/>
    </source>
</evidence>
<dbReference type="AlphaFoldDB" id="A0A6J4KZC4"/>
<proteinExistence type="predicted"/>
<organism evidence="2">
    <name type="scientific">uncultured Gemmatimonadaceae bacterium</name>
    <dbReference type="NCBI Taxonomy" id="246130"/>
    <lineage>
        <taxon>Bacteria</taxon>
        <taxon>Pseudomonadati</taxon>
        <taxon>Gemmatimonadota</taxon>
        <taxon>Gemmatimonadia</taxon>
        <taxon>Gemmatimonadales</taxon>
        <taxon>Gemmatimonadaceae</taxon>
        <taxon>environmental samples</taxon>
    </lineage>
</organism>
<sequence>APAGLPPRDAAGPALRHRLRRRALHRPRHRRVRGGERRERQDRRRDRDAHAARREALPELRPGRRLRGVGPAGRHRPGDAAGHDPHPAPQGGHM</sequence>
<name>A0A6J4KZC4_9BACT</name>
<feature type="non-terminal residue" evidence="2">
    <location>
        <position position="1"/>
    </location>
</feature>
<feature type="compositionally biased region" description="Basic residues" evidence="1">
    <location>
        <begin position="15"/>
        <end position="32"/>
    </location>
</feature>
<dbReference type="EMBL" id="CADCTX010000441">
    <property type="protein sequence ID" value="CAA9319801.1"/>
    <property type="molecule type" value="Genomic_DNA"/>
</dbReference>
<protein>
    <submittedName>
        <fullName evidence="2">Sulfate transport system permease protein CysW</fullName>
    </submittedName>
</protein>
<feature type="compositionally biased region" description="Basic and acidic residues" evidence="1">
    <location>
        <begin position="76"/>
        <end position="86"/>
    </location>
</feature>
<reference evidence="2" key="1">
    <citation type="submission" date="2020-02" db="EMBL/GenBank/DDBJ databases">
        <authorList>
            <person name="Meier V. D."/>
        </authorList>
    </citation>
    <scope>NUCLEOTIDE SEQUENCE</scope>
    <source>
        <strain evidence="2">AVDCRST_MAG40</strain>
    </source>
</reference>
<feature type="region of interest" description="Disordered" evidence="1">
    <location>
        <begin position="1"/>
        <end position="94"/>
    </location>
</feature>